<evidence type="ECO:0000313" key="9">
    <source>
        <dbReference type="Proteomes" id="UP000015100"/>
    </source>
</evidence>
<keyword evidence="5" id="KW-0560">Oxidoreductase</keyword>
<dbReference type="STRING" id="1284197.S8ASD3"/>
<dbReference type="GO" id="GO:0050031">
    <property type="term" value="F:L-pipecolate oxidase activity"/>
    <property type="evidence" value="ECO:0007669"/>
    <property type="project" value="TreeGrafter"/>
</dbReference>
<gene>
    <name evidence="8" type="ORF">H072_2117</name>
</gene>
<dbReference type="InterPro" id="IPR045170">
    <property type="entry name" value="MTOX"/>
</dbReference>
<evidence type="ECO:0000256" key="5">
    <source>
        <dbReference type="ARBA" id="ARBA00023002"/>
    </source>
</evidence>
<dbReference type="PANTHER" id="PTHR10961:SF46">
    <property type="entry name" value="PEROXISOMAL SARCOSINE OXIDASE"/>
    <property type="match status" value="1"/>
</dbReference>
<comment type="cofactor">
    <cofactor evidence="1">
        <name>FAD</name>
        <dbReference type="ChEBI" id="CHEBI:57692"/>
    </cofactor>
</comment>
<keyword evidence="9" id="KW-1185">Reference proteome</keyword>
<sequence length="473" mass="50916">MLVPSISSTSTVDEPRHGESPPRSIIIIGSGVFGLTTAYSLSRRPTYENTTITVIDKSPFPAQDGSSIDSSRIIRADYKDELYAQLGAEALDIWRLPPPPLLVNTPAKKSPYAGVGAEGRYSESGLVLVGDGDVEYVTKSYENVKAQVEASSNGSGLSDGRQVEYLSDSEAIKNAMKTGGLSGTQGYYNPFSGWADAEAAMVWVRKQCESEQNIKFITEEVETLWVSTGDGAGKKVEGVVLSNGDMLTADITVLAAGAWSSGLLDLTGRAISTGQVMAYVSVSEEEERELKNIPVTLNLSNGVFYFPPRSGVLKIARHAFGYVNTVDVEGFDGIAAVSISQPVTAINRPGLRIPVADEDLLAKELGTMLPRLKGRTFEKTRLCWYTDTPTGDFLVSYHPNVARLFVATGGSGHAFKFLPVLGEKVADAIEGKLEGGLKEKWRFRDLVTGPVVTLDGSRNGVERTELGGVLRVY</sequence>
<dbReference type="Proteomes" id="UP000015100">
    <property type="component" value="Unassembled WGS sequence"/>
</dbReference>
<dbReference type="GO" id="GO:0050660">
    <property type="term" value="F:flavin adenine dinucleotide binding"/>
    <property type="evidence" value="ECO:0007669"/>
    <property type="project" value="InterPro"/>
</dbReference>
<keyword evidence="3" id="KW-0285">Flavoprotein</keyword>
<evidence type="ECO:0000259" key="7">
    <source>
        <dbReference type="Pfam" id="PF01266"/>
    </source>
</evidence>
<evidence type="ECO:0000256" key="4">
    <source>
        <dbReference type="ARBA" id="ARBA00022827"/>
    </source>
</evidence>
<dbReference type="PANTHER" id="PTHR10961">
    <property type="entry name" value="PEROXISOMAL SARCOSINE OXIDASE"/>
    <property type="match status" value="1"/>
</dbReference>
<dbReference type="OMA" id="WRKQGDD"/>
<protein>
    <recommendedName>
        <fullName evidence="7">FAD dependent oxidoreductase domain-containing protein</fullName>
    </recommendedName>
</protein>
<feature type="region of interest" description="Disordered" evidence="6">
    <location>
        <begin position="1"/>
        <end position="22"/>
    </location>
</feature>
<dbReference type="eggNOG" id="KOG2820">
    <property type="taxonomic scope" value="Eukaryota"/>
</dbReference>
<feature type="compositionally biased region" description="Polar residues" evidence="6">
    <location>
        <begin position="1"/>
        <end position="12"/>
    </location>
</feature>
<reference evidence="8 9" key="1">
    <citation type="journal article" date="2013" name="PLoS Genet.">
        <title>Genomic mechanisms accounting for the adaptation to parasitism in nematode-trapping fungi.</title>
        <authorList>
            <person name="Meerupati T."/>
            <person name="Andersson K.M."/>
            <person name="Friman E."/>
            <person name="Kumar D."/>
            <person name="Tunlid A."/>
            <person name="Ahren D."/>
        </authorList>
    </citation>
    <scope>NUCLEOTIDE SEQUENCE [LARGE SCALE GENOMIC DNA]</scope>
    <source>
        <strain evidence="8 9">CBS 200.50</strain>
    </source>
</reference>
<evidence type="ECO:0000256" key="2">
    <source>
        <dbReference type="ARBA" id="ARBA00010989"/>
    </source>
</evidence>
<comment type="caution">
    <text evidence="8">The sequence shown here is derived from an EMBL/GenBank/DDBJ whole genome shotgun (WGS) entry which is preliminary data.</text>
</comment>
<dbReference type="Pfam" id="PF01266">
    <property type="entry name" value="DAO"/>
    <property type="match status" value="1"/>
</dbReference>
<dbReference type="GO" id="GO:0004657">
    <property type="term" value="F:proline dehydrogenase activity"/>
    <property type="evidence" value="ECO:0007669"/>
    <property type="project" value="TreeGrafter"/>
</dbReference>
<evidence type="ECO:0000256" key="1">
    <source>
        <dbReference type="ARBA" id="ARBA00001974"/>
    </source>
</evidence>
<evidence type="ECO:0000256" key="6">
    <source>
        <dbReference type="SAM" id="MobiDB-lite"/>
    </source>
</evidence>
<dbReference type="HOGENOM" id="CLU_007884_0_1_1"/>
<keyword evidence="4" id="KW-0274">FAD</keyword>
<evidence type="ECO:0000256" key="3">
    <source>
        <dbReference type="ARBA" id="ARBA00022630"/>
    </source>
</evidence>
<dbReference type="AlphaFoldDB" id="S8ASD3"/>
<feature type="domain" description="FAD dependent oxidoreductase" evidence="7">
    <location>
        <begin position="25"/>
        <end position="427"/>
    </location>
</feature>
<dbReference type="InterPro" id="IPR036188">
    <property type="entry name" value="FAD/NAD-bd_sf"/>
</dbReference>
<accession>S8ASD3</accession>
<dbReference type="SUPFAM" id="SSF51905">
    <property type="entry name" value="FAD/NAD(P)-binding domain"/>
    <property type="match status" value="1"/>
</dbReference>
<proteinExistence type="inferred from homology"/>
<reference evidence="9" key="2">
    <citation type="submission" date="2013-04" db="EMBL/GenBank/DDBJ databases">
        <title>Genomic mechanisms accounting for the adaptation to parasitism in nematode-trapping fungi.</title>
        <authorList>
            <person name="Ahren D.G."/>
        </authorList>
    </citation>
    <scope>NUCLEOTIDE SEQUENCE [LARGE SCALE GENOMIC DNA]</scope>
    <source>
        <strain evidence="9">CBS 200.50</strain>
    </source>
</reference>
<evidence type="ECO:0000313" key="8">
    <source>
        <dbReference type="EMBL" id="EPS43901.1"/>
    </source>
</evidence>
<name>S8ASD3_DACHA</name>
<dbReference type="OrthoDB" id="2219495at2759"/>
<dbReference type="Gene3D" id="3.30.9.10">
    <property type="entry name" value="D-Amino Acid Oxidase, subunit A, domain 2"/>
    <property type="match status" value="1"/>
</dbReference>
<dbReference type="Gene3D" id="3.50.50.60">
    <property type="entry name" value="FAD/NAD(P)-binding domain"/>
    <property type="match status" value="1"/>
</dbReference>
<comment type="similarity">
    <text evidence="2">Belongs to the MSOX/MTOX family.</text>
</comment>
<dbReference type="EMBL" id="AQGS01000063">
    <property type="protein sequence ID" value="EPS43901.1"/>
    <property type="molecule type" value="Genomic_DNA"/>
</dbReference>
<dbReference type="GO" id="GO:0008115">
    <property type="term" value="F:sarcosine oxidase activity"/>
    <property type="evidence" value="ECO:0007669"/>
    <property type="project" value="TreeGrafter"/>
</dbReference>
<dbReference type="SUPFAM" id="SSF54373">
    <property type="entry name" value="FAD-linked reductases, C-terminal domain"/>
    <property type="match status" value="1"/>
</dbReference>
<dbReference type="InterPro" id="IPR006076">
    <property type="entry name" value="FAD-dep_OxRdtase"/>
</dbReference>
<organism evidence="8 9">
    <name type="scientific">Dactylellina haptotyla (strain CBS 200.50)</name>
    <name type="common">Nematode-trapping fungus</name>
    <name type="synonym">Monacrosporium haptotylum</name>
    <dbReference type="NCBI Taxonomy" id="1284197"/>
    <lineage>
        <taxon>Eukaryota</taxon>
        <taxon>Fungi</taxon>
        <taxon>Dikarya</taxon>
        <taxon>Ascomycota</taxon>
        <taxon>Pezizomycotina</taxon>
        <taxon>Orbiliomycetes</taxon>
        <taxon>Orbiliales</taxon>
        <taxon>Orbiliaceae</taxon>
        <taxon>Dactylellina</taxon>
    </lineage>
</organism>